<evidence type="ECO:0000256" key="2">
    <source>
        <dbReference type="SAM" id="MobiDB-lite"/>
    </source>
</evidence>
<dbReference type="GO" id="GO:0006457">
    <property type="term" value="P:protein folding"/>
    <property type="evidence" value="ECO:0007669"/>
    <property type="project" value="TreeGrafter"/>
</dbReference>
<dbReference type="STRING" id="4829.A0A168MIM2"/>
<dbReference type="GO" id="GO:0005737">
    <property type="term" value="C:cytoplasm"/>
    <property type="evidence" value="ECO:0007669"/>
    <property type="project" value="TreeGrafter"/>
</dbReference>
<dbReference type="EMBL" id="LT552246">
    <property type="protein sequence ID" value="SAL98587.1"/>
    <property type="molecule type" value="Genomic_DNA"/>
</dbReference>
<evidence type="ECO:0000256" key="1">
    <source>
        <dbReference type="ARBA" id="ARBA00009686"/>
    </source>
</evidence>
<name>A0A168MIM2_ABSGL</name>
<evidence type="ECO:0000259" key="3">
    <source>
        <dbReference type="Pfam" id="PF02114"/>
    </source>
</evidence>
<feature type="domain" description="Phosducin" evidence="3">
    <location>
        <begin position="61"/>
        <end position="231"/>
    </location>
</feature>
<evidence type="ECO:0000313" key="4">
    <source>
        <dbReference type="EMBL" id="SAL98587.1"/>
    </source>
</evidence>
<dbReference type="OMA" id="FCEIRAN"/>
<dbReference type="CDD" id="cd02988">
    <property type="entry name" value="Phd_like_VIAF"/>
    <property type="match status" value="1"/>
</dbReference>
<dbReference type="FunCoup" id="A0A168MIM2">
    <property type="interactions" value="557"/>
</dbReference>
<dbReference type="InterPro" id="IPR024253">
    <property type="entry name" value="Phosducin_thioredoxin-like_dom"/>
</dbReference>
<dbReference type="Proteomes" id="UP000078561">
    <property type="component" value="Unassembled WGS sequence"/>
</dbReference>
<proteinExistence type="inferred from homology"/>
<dbReference type="InParanoid" id="A0A168MIM2"/>
<reference evidence="4" key="1">
    <citation type="submission" date="2016-04" db="EMBL/GenBank/DDBJ databases">
        <authorList>
            <person name="Evans L.H."/>
            <person name="Alamgir A."/>
            <person name="Owens N."/>
            <person name="Weber N.D."/>
            <person name="Virtaneva K."/>
            <person name="Barbian K."/>
            <person name="Babar A."/>
            <person name="Rosenke K."/>
        </authorList>
    </citation>
    <scope>NUCLEOTIDE SEQUENCE [LARGE SCALE GENOMIC DNA]</scope>
    <source>
        <strain evidence="4">CBS 101.48</strain>
    </source>
</reference>
<dbReference type="SUPFAM" id="SSF52833">
    <property type="entry name" value="Thioredoxin-like"/>
    <property type="match status" value="1"/>
</dbReference>
<dbReference type="Gene3D" id="3.40.30.10">
    <property type="entry name" value="Glutaredoxin"/>
    <property type="match status" value="1"/>
</dbReference>
<gene>
    <name evidence="4" type="primary">ABSGL_04138.1 scaffold 5122</name>
</gene>
<dbReference type="PANTHER" id="PTHR45809">
    <property type="entry name" value="VIRAL IAP-ASSOCIATED FACTOR HOMOLOG"/>
    <property type="match status" value="1"/>
</dbReference>
<protein>
    <recommendedName>
        <fullName evidence="3">Phosducin domain-containing protein</fullName>
    </recommendedName>
</protein>
<dbReference type="OrthoDB" id="45518at2759"/>
<comment type="similarity">
    <text evidence="1">Belongs to the phosducin family.</text>
</comment>
<keyword evidence="5" id="KW-1185">Reference proteome</keyword>
<evidence type="ECO:0000313" key="5">
    <source>
        <dbReference type="Proteomes" id="UP000078561"/>
    </source>
</evidence>
<sequence>MKKNMPLLLGALPFLTKKLQKMDDPNEDTEWNDILRAKGILPPKDEQNKDEVEDWFTDVLRAQKEKDESLENKTLDELDELEDEQDDRILLEYRQKRMQEMQAAAAKNKFGQVTHISKPDFVKEVTEASKEVHVVVHLYQDYIPACKLMNQCLDRLASDFKATKFVKIIADQCIPNYPDRNVPTLLIYGEGDIKANLVGALQFGGMEMTAKGIRAILAKYGAVSAEKIVDPEQQKKKTIYRTQATAALSSDEEEDDDDDDRGYY</sequence>
<dbReference type="InterPro" id="IPR036249">
    <property type="entry name" value="Thioredoxin-like_sf"/>
</dbReference>
<dbReference type="InterPro" id="IPR051498">
    <property type="entry name" value="Phosducin-like_chap/apop_reg"/>
</dbReference>
<dbReference type="Pfam" id="PF02114">
    <property type="entry name" value="Phosducin"/>
    <property type="match status" value="1"/>
</dbReference>
<organism evidence="4">
    <name type="scientific">Absidia glauca</name>
    <name type="common">Pin mould</name>
    <dbReference type="NCBI Taxonomy" id="4829"/>
    <lineage>
        <taxon>Eukaryota</taxon>
        <taxon>Fungi</taxon>
        <taxon>Fungi incertae sedis</taxon>
        <taxon>Mucoromycota</taxon>
        <taxon>Mucoromycotina</taxon>
        <taxon>Mucoromycetes</taxon>
        <taxon>Mucorales</taxon>
        <taxon>Cunninghamellaceae</taxon>
        <taxon>Absidia</taxon>
    </lineage>
</organism>
<accession>A0A168MIM2</accession>
<feature type="compositionally biased region" description="Acidic residues" evidence="2">
    <location>
        <begin position="250"/>
        <end position="264"/>
    </location>
</feature>
<dbReference type="PANTHER" id="PTHR45809:SF3">
    <property type="entry name" value="VIRAL IAP-ASSOCIATED FACTOR HOMOLOG"/>
    <property type="match status" value="1"/>
</dbReference>
<dbReference type="AlphaFoldDB" id="A0A168MIM2"/>
<feature type="region of interest" description="Disordered" evidence="2">
    <location>
        <begin position="244"/>
        <end position="264"/>
    </location>
</feature>